<dbReference type="InterPro" id="IPR020846">
    <property type="entry name" value="MFS_dom"/>
</dbReference>
<feature type="transmembrane region" description="Helical" evidence="6">
    <location>
        <begin position="492"/>
        <end position="514"/>
    </location>
</feature>
<feature type="compositionally biased region" description="Basic and acidic residues" evidence="5">
    <location>
        <begin position="319"/>
        <end position="334"/>
    </location>
</feature>
<feature type="region of interest" description="Disordered" evidence="5">
    <location>
        <begin position="319"/>
        <end position="379"/>
    </location>
</feature>
<keyword evidence="2 6" id="KW-0812">Transmembrane</keyword>
<evidence type="ECO:0000256" key="4">
    <source>
        <dbReference type="ARBA" id="ARBA00023136"/>
    </source>
</evidence>
<proteinExistence type="predicted"/>
<feature type="transmembrane region" description="Helical" evidence="6">
    <location>
        <begin position="469"/>
        <end position="486"/>
    </location>
</feature>
<name>A0A1S4N1W3_PEDHC</name>
<feature type="transmembrane region" description="Helical" evidence="6">
    <location>
        <begin position="243"/>
        <end position="265"/>
    </location>
</feature>
<dbReference type="Pfam" id="PF00083">
    <property type="entry name" value="Sugar_tr"/>
    <property type="match status" value="2"/>
</dbReference>
<feature type="compositionally biased region" description="Basic and acidic residues" evidence="5">
    <location>
        <begin position="358"/>
        <end position="376"/>
    </location>
</feature>
<dbReference type="InParanoid" id="A0A1S4N1W3"/>
<dbReference type="InterPro" id="IPR005828">
    <property type="entry name" value="MFS_sugar_transport-like"/>
</dbReference>
<dbReference type="PROSITE" id="PS50850">
    <property type="entry name" value="MFS"/>
    <property type="match status" value="1"/>
</dbReference>
<keyword evidence="4 6" id="KW-0472">Membrane</keyword>
<dbReference type="Gene3D" id="1.20.1250.20">
    <property type="entry name" value="MFS general substrate transporter like domains"/>
    <property type="match status" value="1"/>
</dbReference>
<dbReference type="CDD" id="cd17317">
    <property type="entry name" value="MFS_SLC22"/>
    <property type="match status" value="1"/>
</dbReference>
<feature type="transmembrane region" description="Helical" evidence="6">
    <location>
        <begin position="439"/>
        <end position="457"/>
    </location>
</feature>
<evidence type="ECO:0000256" key="5">
    <source>
        <dbReference type="SAM" id="MobiDB-lite"/>
    </source>
</evidence>
<dbReference type="Proteomes" id="UP000009046">
    <property type="component" value="Unassembled WGS sequence"/>
</dbReference>
<feature type="transmembrane region" description="Helical" evidence="6">
    <location>
        <begin position="210"/>
        <end position="231"/>
    </location>
</feature>
<evidence type="ECO:0000256" key="3">
    <source>
        <dbReference type="ARBA" id="ARBA00022989"/>
    </source>
</evidence>
<keyword evidence="3 6" id="KW-1133">Transmembrane helix</keyword>
<feature type="transmembrane region" description="Helical" evidence="6">
    <location>
        <begin position="271"/>
        <end position="289"/>
    </location>
</feature>
<evidence type="ECO:0000313" key="9">
    <source>
        <dbReference type="Proteomes" id="UP000009046"/>
    </source>
</evidence>
<dbReference type="GO" id="GO:0016020">
    <property type="term" value="C:membrane"/>
    <property type="evidence" value="ECO:0007669"/>
    <property type="project" value="UniProtKB-SubCell"/>
</dbReference>
<keyword evidence="9" id="KW-1185">Reference proteome</keyword>
<evidence type="ECO:0000256" key="2">
    <source>
        <dbReference type="ARBA" id="ARBA00022692"/>
    </source>
</evidence>
<accession>A0A1S4N1W3</accession>
<dbReference type="InterPro" id="IPR036259">
    <property type="entry name" value="MFS_trans_sf"/>
</dbReference>
<dbReference type="SUPFAM" id="SSF103473">
    <property type="entry name" value="MFS general substrate transporter"/>
    <property type="match status" value="1"/>
</dbReference>
<feature type="transmembrane region" description="Helical" evidence="6">
    <location>
        <begin position="184"/>
        <end position="204"/>
    </location>
</feature>
<feature type="transmembrane region" description="Helical" evidence="6">
    <location>
        <begin position="553"/>
        <end position="576"/>
    </location>
</feature>
<protein>
    <recommendedName>
        <fullName evidence="7">Major facilitator superfamily (MFS) profile domain-containing protein</fullName>
    </recommendedName>
</protein>
<dbReference type="EMBL" id="AAZO01007402">
    <property type="status" value="NOT_ANNOTATED_CDS"/>
    <property type="molecule type" value="Genomic_DNA"/>
</dbReference>
<evidence type="ECO:0000313" key="8">
    <source>
        <dbReference type="EnsemblMetazoa" id="PHUM605140-PA"/>
    </source>
</evidence>
<organism evidence="8 9">
    <name type="scientific">Pediculus humanus subsp. corporis</name>
    <name type="common">Body louse</name>
    <dbReference type="NCBI Taxonomy" id="121224"/>
    <lineage>
        <taxon>Eukaryota</taxon>
        <taxon>Metazoa</taxon>
        <taxon>Ecdysozoa</taxon>
        <taxon>Arthropoda</taxon>
        <taxon>Hexapoda</taxon>
        <taxon>Insecta</taxon>
        <taxon>Pterygota</taxon>
        <taxon>Neoptera</taxon>
        <taxon>Paraneoptera</taxon>
        <taxon>Psocodea</taxon>
        <taxon>Troctomorpha</taxon>
        <taxon>Phthiraptera</taxon>
        <taxon>Anoplura</taxon>
        <taxon>Pediculidae</taxon>
        <taxon>Pediculus</taxon>
    </lineage>
</organism>
<evidence type="ECO:0000259" key="7">
    <source>
        <dbReference type="PROSITE" id="PS50850"/>
    </source>
</evidence>
<dbReference type="AlphaFoldDB" id="A0A1S4N1W3"/>
<reference evidence="8" key="1">
    <citation type="submission" date="2020-05" db="UniProtKB">
        <authorList>
            <consortium name="EnsemblMetazoa"/>
        </authorList>
    </citation>
    <scope>IDENTIFICATION</scope>
    <source>
        <strain evidence="8">USDA</strain>
    </source>
</reference>
<dbReference type="PANTHER" id="PTHR24064">
    <property type="entry name" value="SOLUTE CARRIER FAMILY 22 MEMBER"/>
    <property type="match status" value="1"/>
</dbReference>
<feature type="transmembrane region" description="Helical" evidence="6">
    <location>
        <begin position="410"/>
        <end position="427"/>
    </location>
</feature>
<sequence>MIEKREEENEEREKEEILTKLDVIGNGGWFLWKIFFLCTIPSIFNGLHLTSYIYLAEVPVHWCHVTELSESNWTDEQIRMISSPVGSNESSCEYYNWDYEMISKMNVSEALEEYGGENSNREKPELIPCSRYDYEKGLSSMVIDHDLVCERTALKSMIQVSLSLGKFTGAFLFGVLSDKYGRKLSFLLGCLIYVVSGPLVAFAGNYSMIVAGRIGLGAACSGIYNSAFVILSEIASKKKRAALGILYNMSYPLGQMIIPLIAFFFRDWRTLQLIISVPSILIFAFYWMLPESPRWLLLKNRKEEASLMIEKIYSNQVKNDDDKGRSDVMKKNGGDGDDEEQVMREMKGKKQKNGSISSDKKNFQTDKKNETGNETKDEAEDDKGKYWKNVCSTLNQLVQLLKYFELRSRLFIILTSWCICSLSYYALALNVDNFLTNRYVYGFVTGLVEIPSYVLPLPLLKFFGRRQTSIALFYLGGFALLTILIIPRHEDVVLLFVASVGRLCASAVFAVVILHTTELFPTLLRNTAIGCCSTAAHIGSMSAPLIVDILGAYAWFIPSTLCGIVTLLAGTMIFLLPETKNKPLPETVEDVVKAPKSDRIGFHQICPSDLRH</sequence>
<dbReference type="EnsemblMetazoa" id="PHUM605140-RA">
    <property type="protein sequence ID" value="PHUM605140-PA"/>
    <property type="gene ID" value="PHUM605140"/>
</dbReference>
<feature type="transmembrane region" description="Helical" evidence="6">
    <location>
        <begin position="526"/>
        <end position="547"/>
    </location>
</feature>
<evidence type="ECO:0000256" key="6">
    <source>
        <dbReference type="SAM" id="Phobius"/>
    </source>
</evidence>
<comment type="subcellular location">
    <subcellularLocation>
        <location evidence="1">Membrane</location>
        <topology evidence="1">Multi-pass membrane protein</topology>
    </subcellularLocation>
</comment>
<feature type="domain" description="Major facilitator superfamily (MFS) profile" evidence="7">
    <location>
        <begin position="34"/>
        <end position="580"/>
    </location>
</feature>
<dbReference type="VEuPathDB" id="VectorBase:PHUM605140"/>
<dbReference type="GO" id="GO:0022857">
    <property type="term" value="F:transmembrane transporter activity"/>
    <property type="evidence" value="ECO:0007669"/>
    <property type="project" value="InterPro"/>
</dbReference>
<evidence type="ECO:0000256" key="1">
    <source>
        <dbReference type="ARBA" id="ARBA00004141"/>
    </source>
</evidence>